<keyword evidence="1" id="KW-0479">Metal-binding</keyword>
<evidence type="ECO:0000313" key="7">
    <source>
        <dbReference type="Proteomes" id="UP000521943"/>
    </source>
</evidence>
<keyword evidence="7" id="KW-1185">Reference proteome</keyword>
<evidence type="ECO:0000256" key="3">
    <source>
        <dbReference type="ARBA" id="ARBA00022833"/>
    </source>
</evidence>
<gene>
    <name evidence="6" type="ORF">DFP72DRAFT_1173198</name>
</gene>
<dbReference type="PROSITE" id="PS50865">
    <property type="entry name" value="ZF_MYND_2"/>
    <property type="match status" value="1"/>
</dbReference>
<dbReference type="OrthoDB" id="341421at2759"/>
<dbReference type="SUPFAM" id="SSF144232">
    <property type="entry name" value="HIT/MYND zinc finger-like"/>
    <property type="match status" value="1"/>
</dbReference>
<reference evidence="6 7" key="1">
    <citation type="submission" date="2020-07" db="EMBL/GenBank/DDBJ databases">
        <title>Comparative genomics of pyrophilous fungi reveals a link between fire events and developmental genes.</title>
        <authorList>
            <consortium name="DOE Joint Genome Institute"/>
            <person name="Steindorff A.S."/>
            <person name="Carver A."/>
            <person name="Calhoun S."/>
            <person name="Stillman K."/>
            <person name="Liu H."/>
            <person name="Lipzen A."/>
            <person name="Pangilinan J."/>
            <person name="Labutti K."/>
            <person name="Bruns T.D."/>
            <person name="Grigoriev I.V."/>
        </authorList>
    </citation>
    <scope>NUCLEOTIDE SEQUENCE [LARGE SCALE GENOMIC DNA]</scope>
    <source>
        <strain evidence="6 7">CBS 144469</strain>
    </source>
</reference>
<proteinExistence type="predicted"/>
<comment type="caution">
    <text evidence="6">The sequence shown here is derived from an EMBL/GenBank/DDBJ whole genome shotgun (WGS) entry which is preliminary data.</text>
</comment>
<evidence type="ECO:0000256" key="4">
    <source>
        <dbReference type="PROSITE-ProRule" id="PRU00134"/>
    </source>
</evidence>
<dbReference type="AlphaFoldDB" id="A0A8H6HP28"/>
<accession>A0A8H6HP28</accession>
<dbReference type="GO" id="GO:0008270">
    <property type="term" value="F:zinc ion binding"/>
    <property type="evidence" value="ECO:0007669"/>
    <property type="project" value="UniProtKB-KW"/>
</dbReference>
<organism evidence="6 7">
    <name type="scientific">Ephemerocybe angulata</name>
    <dbReference type="NCBI Taxonomy" id="980116"/>
    <lineage>
        <taxon>Eukaryota</taxon>
        <taxon>Fungi</taxon>
        <taxon>Dikarya</taxon>
        <taxon>Basidiomycota</taxon>
        <taxon>Agaricomycotina</taxon>
        <taxon>Agaricomycetes</taxon>
        <taxon>Agaricomycetidae</taxon>
        <taxon>Agaricales</taxon>
        <taxon>Agaricineae</taxon>
        <taxon>Psathyrellaceae</taxon>
        <taxon>Ephemerocybe</taxon>
    </lineage>
</organism>
<evidence type="ECO:0000256" key="1">
    <source>
        <dbReference type="ARBA" id="ARBA00022723"/>
    </source>
</evidence>
<dbReference type="Gene3D" id="6.10.140.2220">
    <property type="match status" value="1"/>
</dbReference>
<sequence length="638" mass="71906">MHSTQADFRVEALLNAAERRSIPHLVRLKKEWPTDISLGRRALIILLEIFKTEAHHLHSSGSQLYDDDMKCTVKLAQATLAGLDGVFEMMYNNPGGLLAQTFVPIVQLYLREYIAWLRFFVVNPKMSGTGNAIYAGLQATVRLAVLMKGGLLFTEDSDTLEAITDFSLFLWIEDGAWNIQKKGTYSYEEFRKFFGPRYDPLGLCVRHAPARKSLNEKLNSAPKNFLELLCETYTHQCLECLKPRDEPGWNSQPFSLYVHDVLLLSNKSPGFFKVVLKSNFPGLALRLALESRQAPSHNMPWKPLVFEIAHYLFDTAILLVDGARRLVAQLLDAGLLEAIIDDLVSPFQGNSPSLQGWRFEGTHPLKVLLSASYDRRIAKALDAAISSISAPVLEKIALRATAREIWEPFVRDFQPYRDALCLSNPSNDSSGVCDSFLHPYGSVVNSTPKQMRECATCKTTTYCSTECQREDWTSFHRHGCIPSRIERIDQQLQGSWISHRTRMFNLMYLAAVLNSGFSPEGSDGWVEKRVCIVDRNVHPASIHCNPLEHMALYSRLCFDLFEDARSQEMLRQAREDNYMALAICFSTFGRCGIIVFASFSVESPAMTGQEGVGPTFHLRGGFCQAVDSSEIPNEYLII</sequence>
<name>A0A8H6HP28_9AGAR</name>
<keyword evidence="3" id="KW-0862">Zinc</keyword>
<evidence type="ECO:0000313" key="6">
    <source>
        <dbReference type="EMBL" id="KAF6749872.1"/>
    </source>
</evidence>
<feature type="domain" description="MYND-type" evidence="5">
    <location>
        <begin position="430"/>
        <end position="480"/>
    </location>
</feature>
<keyword evidence="2 4" id="KW-0863">Zinc-finger</keyword>
<dbReference type="Pfam" id="PF01753">
    <property type="entry name" value="zf-MYND"/>
    <property type="match status" value="1"/>
</dbReference>
<dbReference type="Proteomes" id="UP000521943">
    <property type="component" value="Unassembled WGS sequence"/>
</dbReference>
<evidence type="ECO:0000259" key="5">
    <source>
        <dbReference type="PROSITE" id="PS50865"/>
    </source>
</evidence>
<evidence type="ECO:0000256" key="2">
    <source>
        <dbReference type="ARBA" id="ARBA00022771"/>
    </source>
</evidence>
<protein>
    <recommendedName>
        <fullName evidence="5">MYND-type domain-containing protein</fullName>
    </recommendedName>
</protein>
<dbReference type="EMBL" id="JACGCI010000060">
    <property type="protein sequence ID" value="KAF6749872.1"/>
    <property type="molecule type" value="Genomic_DNA"/>
</dbReference>
<dbReference type="InterPro" id="IPR002893">
    <property type="entry name" value="Znf_MYND"/>
</dbReference>